<accession>A0A0E9WIP8</accession>
<protein>
    <submittedName>
        <fullName evidence="1">Uncharacterized protein</fullName>
    </submittedName>
</protein>
<dbReference type="AlphaFoldDB" id="A0A0E9WIP8"/>
<reference evidence="1" key="1">
    <citation type="submission" date="2014-11" db="EMBL/GenBank/DDBJ databases">
        <authorList>
            <person name="Amaro Gonzalez C."/>
        </authorList>
    </citation>
    <scope>NUCLEOTIDE SEQUENCE</scope>
</reference>
<reference evidence="1" key="2">
    <citation type="journal article" date="2015" name="Fish Shellfish Immunol.">
        <title>Early steps in the European eel (Anguilla anguilla)-Vibrio vulnificus interaction in the gills: Role of the RtxA13 toxin.</title>
        <authorList>
            <person name="Callol A."/>
            <person name="Pajuelo D."/>
            <person name="Ebbesson L."/>
            <person name="Teles M."/>
            <person name="MacKenzie S."/>
            <person name="Amaro C."/>
        </authorList>
    </citation>
    <scope>NUCLEOTIDE SEQUENCE</scope>
</reference>
<evidence type="ECO:0000313" key="1">
    <source>
        <dbReference type="EMBL" id="JAH89450.1"/>
    </source>
</evidence>
<dbReference type="EMBL" id="GBXM01019127">
    <property type="protein sequence ID" value="JAH89450.1"/>
    <property type="molecule type" value="Transcribed_RNA"/>
</dbReference>
<proteinExistence type="predicted"/>
<organism evidence="1">
    <name type="scientific">Anguilla anguilla</name>
    <name type="common">European freshwater eel</name>
    <name type="synonym">Muraena anguilla</name>
    <dbReference type="NCBI Taxonomy" id="7936"/>
    <lineage>
        <taxon>Eukaryota</taxon>
        <taxon>Metazoa</taxon>
        <taxon>Chordata</taxon>
        <taxon>Craniata</taxon>
        <taxon>Vertebrata</taxon>
        <taxon>Euteleostomi</taxon>
        <taxon>Actinopterygii</taxon>
        <taxon>Neopterygii</taxon>
        <taxon>Teleostei</taxon>
        <taxon>Anguilliformes</taxon>
        <taxon>Anguillidae</taxon>
        <taxon>Anguilla</taxon>
    </lineage>
</organism>
<sequence>MSYVICFPDLKFIFLHAFSFNLIPNILEPNQVRFISAELMNRPPYKAKSRD</sequence>
<name>A0A0E9WIP8_ANGAN</name>